<evidence type="ECO:0000313" key="1">
    <source>
        <dbReference type="EMBL" id="KAF9758470.1"/>
    </source>
</evidence>
<accession>A0A8H7NLU4</accession>
<organism evidence="1 2">
    <name type="scientific">Bionectria ochroleuca</name>
    <name type="common">Gliocladium roseum</name>
    <dbReference type="NCBI Taxonomy" id="29856"/>
    <lineage>
        <taxon>Eukaryota</taxon>
        <taxon>Fungi</taxon>
        <taxon>Dikarya</taxon>
        <taxon>Ascomycota</taxon>
        <taxon>Pezizomycotina</taxon>
        <taxon>Sordariomycetes</taxon>
        <taxon>Hypocreomycetidae</taxon>
        <taxon>Hypocreales</taxon>
        <taxon>Bionectriaceae</taxon>
        <taxon>Clonostachys</taxon>
    </lineage>
</organism>
<proteinExistence type="predicted"/>
<dbReference type="Proteomes" id="UP000616885">
    <property type="component" value="Unassembled WGS sequence"/>
</dbReference>
<protein>
    <submittedName>
        <fullName evidence="1">Uncharacterized protein</fullName>
    </submittedName>
</protein>
<evidence type="ECO:0000313" key="2">
    <source>
        <dbReference type="Proteomes" id="UP000616885"/>
    </source>
</evidence>
<dbReference type="AlphaFoldDB" id="A0A8H7NLU4"/>
<gene>
    <name evidence="1" type="ORF">IM811_000164</name>
</gene>
<sequence>MAIAIRGASLQTTKPKTLLQLQLLFATGRPYSLNFFVARLYDAAHFHHRFNAGGSLVHAQFLKLSETMQTRFGNRASCYKERILLSESRDKALPDNYHYYRWKTSHPTQSWGFRAHHCRVH</sequence>
<dbReference type="EMBL" id="JADCTT010000001">
    <property type="protein sequence ID" value="KAF9758470.1"/>
    <property type="molecule type" value="Genomic_DNA"/>
</dbReference>
<name>A0A8H7NLU4_BIOOC</name>
<comment type="caution">
    <text evidence="1">The sequence shown here is derived from an EMBL/GenBank/DDBJ whole genome shotgun (WGS) entry which is preliminary data.</text>
</comment>
<reference evidence="1" key="1">
    <citation type="submission" date="2020-10" db="EMBL/GenBank/DDBJ databases">
        <title>High-Quality Genome Resource of Clonostachys rosea strain S41 by Oxford Nanopore Long-Read Sequencing.</title>
        <authorList>
            <person name="Wang H."/>
        </authorList>
    </citation>
    <scope>NUCLEOTIDE SEQUENCE</scope>
    <source>
        <strain evidence="1">S41</strain>
    </source>
</reference>